<proteinExistence type="predicted"/>
<dbReference type="InterPro" id="IPR036068">
    <property type="entry name" value="Nicotinate_pribotase-like_C"/>
</dbReference>
<dbReference type="InterPro" id="IPR035809">
    <property type="entry name" value="NAPRTase_arc-type"/>
</dbReference>
<feature type="domain" description="Quinolinate phosphoribosyl transferase N-terminal" evidence="9">
    <location>
        <begin position="18"/>
        <end position="113"/>
    </location>
</feature>
<dbReference type="InterPro" id="IPR007229">
    <property type="entry name" value="Nic_PRibTrfase-Fam"/>
</dbReference>
<comment type="catalytic activity">
    <reaction evidence="7">
        <text>5-phospho-alpha-D-ribose 1-diphosphate + nicotinate + ATP + H2O = nicotinate beta-D-ribonucleotide + ADP + phosphate + diphosphate</text>
        <dbReference type="Rhea" id="RHEA:36163"/>
        <dbReference type="ChEBI" id="CHEBI:15377"/>
        <dbReference type="ChEBI" id="CHEBI:30616"/>
        <dbReference type="ChEBI" id="CHEBI:32544"/>
        <dbReference type="ChEBI" id="CHEBI:33019"/>
        <dbReference type="ChEBI" id="CHEBI:43474"/>
        <dbReference type="ChEBI" id="CHEBI:57502"/>
        <dbReference type="ChEBI" id="CHEBI:58017"/>
        <dbReference type="ChEBI" id="CHEBI:456216"/>
        <dbReference type="EC" id="6.3.4.21"/>
    </reaction>
</comment>
<comment type="pathway">
    <text evidence="1">Cofactor biosynthesis; NAD(+) biosynthesis; nicotinate D-ribonucleotide from nicotinate: step 1/1.</text>
</comment>
<dbReference type="GO" id="GO:0009435">
    <property type="term" value="P:NAD+ biosynthetic process"/>
    <property type="evidence" value="ECO:0007669"/>
    <property type="project" value="UniProtKB-UniPathway"/>
</dbReference>
<reference evidence="13" key="1">
    <citation type="submission" date="2018-09" db="EMBL/GenBank/DDBJ databases">
        <title>Complete Genome Sequencing of Sulfolobus sp. JCM 16834.</title>
        <authorList>
            <person name="Kato S."/>
            <person name="Itoh T."/>
            <person name="Ohkuma M."/>
        </authorList>
    </citation>
    <scope>NUCLEOTIDE SEQUENCE [LARGE SCALE GENOMIC DNA]</scope>
    <source>
        <strain evidence="13">IC-007</strain>
    </source>
</reference>
<dbReference type="AlphaFoldDB" id="A0A510DUQ0"/>
<gene>
    <name evidence="10" type="ORF">IC006_1213</name>
    <name evidence="11" type="ORF">IC007_1188</name>
</gene>
<dbReference type="KEGG" id="step:IC006_1213"/>
<keyword evidence="3" id="KW-0597">Phosphoprotein</keyword>
<evidence type="ECO:0000256" key="7">
    <source>
        <dbReference type="ARBA" id="ARBA00048668"/>
    </source>
</evidence>
<evidence type="ECO:0000313" key="10">
    <source>
        <dbReference type="EMBL" id="BBG23915.1"/>
    </source>
</evidence>
<dbReference type="RefSeq" id="WP_149528461.1">
    <property type="nucleotide sequence ID" value="NZ_AP018929.1"/>
</dbReference>
<dbReference type="UniPathway" id="UPA00253">
    <property type="reaction ID" value="UER00457"/>
</dbReference>
<dbReference type="InterPro" id="IPR037128">
    <property type="entry name" value="Quinolinate_PRibosylTase_N_sf"/>
</dbReference>
<dbReference type="EMBL" id="AP018930">
    <property type="protein sequence ID" value="BBG26670.1"/>
    <property type="molecule type" value="Genomic_DNA"/>
</dbReference>
<dbReference type="SUPFAM" id="SSF54675">
    <property type="entry name" value="Nicotinate/Quinolinate PRTase N-terminal domain-like"/>
    <property type="match status" value="1"/>
</dbReference>
<evidence type="ECO:0000256" key="5">
    <source>
        <dbReference type="ARBA" id="ARBA00022642"/>
    </source>
</evidence>
<dbReference type="Gene3D" id="3.20.20.70">
    <property type="entry name" value="Aldolase class I"/>
    <property type="match status" value="1"/>
</dbReference>
<evidence type="ECO:0000256" key="1">
    <source>
        <dbReference type="ARBA" id="ARBA00004952"/>
    </source>
</evidence>
<dbReference type="STRING" id="1294262.GCA_001316085_01171"/>
<dbReference type="InterPro" id="IPR053190">
    <property type="entry name" value="NAPRTase-like"/>
</dbReference>
<dbReference type="Proteomes" id="UP000325030">
    <property type="component" value="Chromosome"/>
</dbReference>
<dbReference type="GeneID" id="41717533"/>
<dbReference type="PANTHER" id="PTHR43202:SF1">
    <property type="entry name" value="NICOTINATE PHOSPHORIBOSYLTRANSFERASE"/>
    <property type="match status" value="1"/>
</dbReference>
<evidence type="ECO:0000313" key="11">
    <source>
        <dbReference type="EMBL" id="BBG26670.1"/>
    </source>
</evidence>
<keyword evidence="5" id="KW-0662">Pyridine nucleotide biosynthesis</keyword>
<dbReference type="SUPFAM" id="SSF51690">
    <property type="entry name" value="Nicotinate/Quinolinate PRTase C-terminal domain-like"/>
    <property type="match status" value="1"/>
</dbReference>
<evidence type="ECO:0000259" key="9">
    <source>
        <dbReference type="Pfam" id="PF02749"/>
    </source>
</evidence>
<dbReference type="EMBL" id="AP018929">
    <property type="protein sequence ID" value="BBG23915.1"/>
    <property type="molecule type" value="Genomic_DNA"/>
</dbReference>
<evidence type="ECO:0000256" key="3">
    <source>
        <dbReference type="ARBA" id="ARBA00022553"/>
    </source>
</evidence>
<dbReference type="NCBIfam" id="NF006415">
    <property type="entry name" value="PRK08662.1"/>
    <property type="match status" value="1"/>
</dbReference>
<protein>
    <recommendedName>
        <fullName evidence="2">nicotinate phosphoribosyltransferase</fullName>
        <ecNumber evidence="2">6.3.4.21</ecNumber>
    </recommendedName>
</protein>
<dbReference type="GO" id="GO:0004514">
    <property type="term" value="F:nicotinate-nucleotide diphosphorylase (carboxylating) activity"/>
    <property type="evidence" value="ECO:0007669"/>
    <property type="project" value="InterPro"/>
</dbReference>
<dbReference type="PIRSF" id="PIRSF000484">
    <property type="entry name" value="NAPRT"/>
    <property type="match status" value="1"/>
</dbReference>
<name>A0A510DUQ0_9CREN</name>
<sequence length="387" mass="43263">MKLYIAGEEEIKNGDITDVYFDRTFRALTYLGLKDIRVRMEFHCYGLPNGYSWGVFSGLEEALKLLEGRNVTVYAMDEGTIFREIEPVMIIEGNYLDFGKLETALLGVLRHESSIATKAARIKSMAIDKQMTFFGLRALHPAIAPMADRAAYIGGMDGVSGLMSERYIGIRPSGTMPHALMLSVGDNVTAWKAFDESVEPDVPRVVLVDTFDDERNEALKAALTLKERLYGIRLDTPSSRRGNFKKIIKEIRWTLDINGFTKVKIIASGGLDEKDVMELRDVVDGFGIGTSVAFPPSIDFSADIVEKYEGGKWTPFTKRGKWPGAKQVFRCGNEDKIVLLDQAVDGCEPLLKPYMKDGKLVRELPSPMQIREKVISQLKVMNPDGNN</sequence>
<accession>A0A510E3K7</accession>
<evidence type="ECO:0000259" key="8">
    <source>
        <dbReference type="Pfam" id="PF01729"/>
    </source>
</evidence>
<evidence type="ECO:0000313" key="13">
    <source>
        <dbReference type="Proteomes" id="UP000325030"/>
    </source>
</evidence>
<evidence type="ECO:0000256" key="4">
    <source>
        <dbReference type="ARBA" id="ARBA00022598"/>
    </source>
</evidence>
<dbReference type="Gene3D" id="3.90.1170.20">
    <property type="entry name" value="Quinolinate phosphoribosyl transferase, N-terminal domain"/>
    <property type="match status" value="1"/>
</dbReference>
<keyword evidence="6" id="KW-0808">Transferase</keyword>
<dbReference type="Pfam" id="PF01729">
    <property type="entry name" value="QRPTase_C"/>
    <property type="match status" value="1"/>
</dbReference>
<evidence type="ECO:0000313" key="12">
    <source>
        <dbReference type="Proteomes" id="UP000322983"/>
    </source>
</evidence>
<organism evidence="10 12">
    <name type="scientific">Sulfuracidifex tepidarius</name>
    <dbReference type="NCBI Taxonomy" id="1294262"/>
    <lineage>
        <taxon>Archaea</taxon>
        <taxon>Thermoproteota</taxon>
        <taxon>Thermoprotei</taxon>
        <taxon>Sulfolobales</taxon>
        <taxon>Sulfolobaceae</taxon>
        <taxon>Sulfuracidifex</taxon>
    </lineage>
</organism>
<dbReference type="InterPro" id="IPR002638">
    <property type="entry name" value="Quinolinate_PRibosylTrfase_C"/>
</dbReference>
<keyword evidence="4" id="KW-0436">Ligase</keyword>
<evidence type="ECO:0000256" key="6">
    <source>
        <dbReference type="ARBA" id="ARBA00022679"/>
    </source>
</evidence>
<accession>A0A510DUQ0</accession>
<dbReference type="Pfam" id="PF02749">
    <property type="entry name" value="QRPTase_N"/>
    <property type="match status" value="1"/>
</dbReference>
<keyword evidence="10" id="KW-0328">Glycosyltransferase</keyword>
<reference evidence="10 12" key="2">
    <citation type="journal article" date="2020" name="Int. J. Syst. Evol. Microbiol.">
        <title>Sulfuracidifex tepidarius gen. nov., sp. nov. and transfer of Sulfolobus metallicus Huber and Stetter 1992 to the genus Sulfuracidifex as Sulfuracidifex metallicus comb. nov.</title>
        <authorList>
            <person name="Itoh T."/>
            <person name="Miura T."/>
            <person name="Sakai H.D."/>
            <person name="Kato S."/>
            <person name="Ohkuma M."/>
            <person name="Takashina T."/>
        </authorList>
    </citation>
    <scope>NUCLEOTIDE SEQUENCE [LARGE SCALE GENOMIC DNA]</scope>
    <source>
        <strain evidence="10 12">IC-006</strain>
        <strain evidence="11">IC-007</strain>
    </source>
</reference>
<keyword evidence="12" id="KW-1185">Reference proteome</keyword>
<dbReference type="GO" id="GO:0004516">
    <property type="term" value="F:nicotinate phosphoribosyltransferase activity"/>
    <property type="evidence" value="ECO:0007669"/>
    <property type="project" value="UniProtKB-EC"/>
</dbReference>
<dbReference type="InterPro" id="IPR013785">
    <property type="entry name" value="Aldolase_TIM"/>
</dbReference>
<dbReference type="CDD" id="cd01571">
    <property type="entry name" value="NAPRTase_B"/>
    <property type="match status" value="1"/>
</dbReference>
<dbReference type="PANTHER" id="PTHR43202">
    <property type="entry name" value="NICOTINATE-NUCLEOTIDE PYROPHOSPHORYLASE"/>
    <property type="match status" value="1"/>
</dbReference>
<dbReference type="Proteomes" id="UP000322983">
    <property type="component" value="Chromosome"/>
</dbReference>
<dbReference type="InterPro" id="IPR022412">
    <property type="entry name" value="Quinolinate_PRibosylTrfase_N"/>
</dbReference>
<feature type="domain" description="Quinolinate phosphoribosyl transferase C-terminal" evidence="8">
    <location>
        <begin position="115"/>
        <end position="301"/>
    </location>
</feature>
<evidence type="ECO:0000256" key="2">
    <source>
        <dbReference type="ARBA" id="ARBA00013236"/>
    </source>
</evidence>
<dbReference type="EC" id="6.3.4.21" evidence="2"/>
<dbReference type="OrthoDB" id="371831at2157"/>